<sequence length="61" mass="7021">MKQEWFSRANIGYEAEADSVAPRVSLVDSERTSEIASRRILEDCTEVKLLPFDFQVPKFTL</sequence>
<dbReference type="AlphaFoldDB" id="D6WC93"/>
<name>D6WC93_TRICA</name>
<proteinExistence type="predicted"/>
<keyword evidence="2" id="KW-1185">Reference proteome</keyword>
<gene>
    <name evidence="1" type="primary">GLEAN_01343</name>
    <name evidence="1" type="ORF">TcasGA2_TC001343</name>
</gene>
<evidence type="ECO:0000313" key="1">
    <source>
        <dbReference type="EMBL" id="EEZ98779.1"/>
    </source>
</evidence>
<dbReference type="HOGENOM" id="CLU_2925569_0_0_1"/>
<protein>
    <submittedName>
        <fullName evidence="1">Uncharacterized protein</fullName>
    </submittedName>
</protein>
<reference evidence="1 2" key="1">
    <citation type="journal article" date="2008" name="Nature">
        <title>The genome of the model beetle and pest Tribolium castaneum.</title>
        <authorList>
            <consortium name="Tribolium Genome Sequencing Consortium"/>
            <person name="Richards S."/>
            <person name="Gibbs R.A."/>
            <person name="Weinstock G.M."/>
            <person name="Brown S.J."/>
            <person name="Denell R."/>
            <person name="Beeman R.W."/>
            <person name="Gibbs R."/>
            <person name="Beeman R.W."/>
            <person name="Brown S.J."/>
            <person name="Bucher G."/>
            <person name="Friedrich M."/>
            <person name="Grimmelikhuijzen C.J."/>
            <person name="Klingler M."/>
            <person name="Lorenzen M."/>
            <person name="Richards S."/>
            <person name="Roth S."/>
            <person name="Schroder R."/>
            <person name="Tautz D."/>
            <person name="Zdobnov E.M."/>
            <person name="Muzny D."/>
            <person name="Gibbs R.A."/>
            <person name="Weinstock G.M."/>
            <person name="Attaway T."/>
            <person name="Bell S."/>
            <person name="Buhay C.J."/>
            <person name="Chandrabose M.N."/>
            <person name="Chavez D."/>
            <person name="Clerk-Blankenburg K.P."/>
            <person name="Cree A."/>
            <person name="Dao M."/>
            <person name="Davis C."/>
            <person name="Chacko J."/>
            <person name="Dinh H."/>
            <person name="Dugan-Rocha S."/>
            <person name="Fowler G."/>
            <person name="Garner T.T."/>
            <person name="Garnes J."/>
            <person name="Gnirke A."/>
            <person name="Hawes A."/>
            <person name="Hernandez J."/>
            <person name="Hines S."/>
            <person name="Holder M."/>
            <person name="Hume J."/>
            <person name="Jhangiani S.N."/>
            <person name="Joshi V."/>
            <person name="Khan Z.M."/>
            <person name="Jackson L."/>
            <person name="Kovar C."/>
            <person name="Kowis A."/>
            <person name="Lee S."/>
            <person name="Lewis L.R."/>
            <person name="Margolis J."/>
            <person name="Morgan M."/>
            <person name="Nazareth L.V."/>
            <person name="Nguyen N."/>
            <person name="Okwuonu G."/>
            <person name="Parker D."/>
            <person name="Richards S."/>
            <person name="Ruiz S.J."/>
            <person name="Santibanez J."/>
            <person name="Savard J."/>
            <person name="Scherer S.E."/>
            <person name="Schneider B."/>
            <person name="Sodergren E."/>
            <person name="Tautz D."/>
            <person name="Vattahil S."/>
            <person name="Villasana D."/>
            <person name="White C.S."/>
            <person name="Wright R."/>
            <person name="Park Y."/>
            <person name="Beeman R.W."/>
            <person name="Lord J."/>
            <person name="Oppert B."/>
            <person name="Lorenzen M."/>
            <person name="Brown S."/>
            <person name="Wang L."/>
            <person name="Savard J."/>
            <person name="Tautz D."/>
            <person name="Richards S."/>
            <person name="Weinstock G."/>
            <person name="Gibbs R.A."/>
            <person name="Liu Y."/>
            <person name="Worley K."/>
            <person name="Weinstock G."/>
            <person name="Elsik C.G."/>
            <person name="Reese J.T."/>
            <person name="Elhaik E."/>
            <person name="Landan G."/>
            <person name="Graur D."/>
            <person name="Arensburger P."/>
            <person name="Atkinson P."/>
            <person name="Beeman R.W."/>
            <person name="Beidler J."/>
            <person name="Brown S.J."/>
            <person name="Demuth J.P."/>
            <person name="Drury D.W."/>
            <person name="Du Y.Z."/>
            <person name="Fujiwara H."/>
            <person name="Lorenzen M."/>
            <person name="Maselli V."/>
            <person name="Osanai M."/>
            <person name="Park Y."/>
            <person name="Robertson H.M."/>
            <person name="Tu Z."/>
            <person name="Wang J.J."/>
            <person name="Wang S."/>
            <person name="Richards S."/>
            <person name="Song H."/>
            <person name="Zhang L."/>
            <person name="Sodergren E."/>
            <person name="Werner D."/>
            <person name="Stanke M."/>
            <person name="Morgenstern B."/>
            <person name="Solovyev V."/>
            <person name="Kosarev P."/>
            <person name="Brown G."/>
            <person name="Chen H.C."/>
            <person name="Ermolaeva O."/>
            <person name="Hlavina W."/>
            <person name="Kapustin Y."/>
            <person name="Kiryutin B."/>
            <person name="Kitts P."/>
            <person name="Maglott D."/>
            <person name="Pruitt K."/>
            <person name="Sapojnikov V."/>
            <person name="Souvorov A."/>
            <person name="Mackey A.J."/>
            <person name="Waterhouse R.M."/>
            <person name="Wyder S."/>
            <person name="Zdobnov E.M."/>
            <person name="Zdobnov E.M."/>
            <person name="Wyder S."/>
            <person name="Kriventseva E.V."/>
            <person name="Kadowaki T."/>
            <person name="Bork P."/>
            <person name="Aranda M."/>
            <person name="Bao R."/>
            <person name="Beermann A."/>
            <person name="Berns N."/>
            <person name="Bolognesi R."/>
            <person name="Bonneton F."/>
            <person name="Bopp D."/>
            <person name="Brown S.J."/>
            <person name="Bucher G."/>
            <person name="Butts T."/>
            <person name="Chaumot A."/>
            <person name="Denell R.E."/>
            <person name="Ferrier D.E."/>
            <person name="Friedrich M."/>
            <person name="Gordon C.M."/>
            <person name="Jindra M."/>
            <person name="Klingler M."/>
            <person name="Lan Q."/>
            <person name="Lattorff H.M."/>
            <person name="Laudet V."/>
            <person name="von Levetsow C."/>
            <person name="Liu Z."/>
            <person name="Lutz R."/>
            <person name="Lynch J.A."/>
            <person name="da Fonseca R.N."/>
            <person name="Posnien N."/>
            <person name="Reuter R."/>
            <person name="Roth S."/>
            <person name="Savard J."/>
            <person name="Schinko J.B."/>
            <person name="Schmitt C."/>
            <person name="Schoppmeier M."/>
            <person name="Schroder R."/>
            <person name="Shippy T.D."/>
            <person name="Simonnet F."/>
            <person name="Marques-Souza H."/>
            <person name="Tautz D."/>
            <person name="Tomoyasu Y."/>
            <person name="Trauner J."/>
            <person name="Van der Zee M."/>
            <person name="Vervoort M."/>
            <person name="Wittkopp N."/>
            <person name="Wimmer E.A."/>
            <person name="Yang X."/>
            <person name="Jones A.K."/>
            <person name="Sattelle D.B."/>
            <person name="Ebert P.R."/>
            <person name="Nelson D."/>
            <person name="Scott J.G."/>
            <person name="Beeman R.W."/>
            <person name="Muthukrishnan S."/>
            <person name="Kramer K.J."/>
            <person name="Arakane Y."/>
            <person name="Beeman R.W."/>
            <person name="Zhu Q."/>
            <person name="Hogenkamp D."/>
            <person name="Dixit R."/>
            <person name="Oppert B."/>
            <person name="Jiang H."/>
            <person name="Zou Z."/>
            <person name="Marshall J."/>
            <person name="Elpidina E."/>
            <person name="Vinokurov K."/>
            <person name="Oppert C."/>
            <person name="Zou Z."/>
            <person name="Evans J."/>
            <person name="Lu Z."/>
            <person name="Zhao P."/>
            <person name="Sumathipala N."/>
            <person name="Altincicek B."/>
            <person name="Vilcinskas A."/>
            <person name="Williams M."/>
            <person name="Hultmark D."/>
            <person name="Hetru C."/>
            <person name="Jiang H."/>
            <person name="Grimmelikhuijzen C.J."/>
            <person name="Hauser F."/>
            <person name="Cazzamali G."/>
            <person name="Williamson M."/>
            <person name="Park Y."/>
            <person name="Li B."/>
            <person name="Tanaka Y."/>
            <person name="Predel R."/>
            <person name="Neupert S."/>
            <person name="Schachtner J."/>
            <person name="Verleyen P."/>
            <person name="Raible F."/>
            <person name="Bork P."/>
            <person name="Friedrich M."/>
            <person name="Walden K.K."/>
            <person name="Robertson H.M."/>
            <person name="Angeli S."/>
            <person name="Foret S."/>
            <person name="Bucher G."/>
            <person name="Schuetz S."/>
            <person name="Maleszka R."/>
            <person name="Wimmer E.A."/>
            <person name="Beeman R.W."/>
            <person name="Lorenzen M."/>
            <person name="Tomoyasu Y."/>
            <person name="Miller S.C."/>
            <person name="Grossmann D."/>
            <person name="Bucher G."/>
        </authorList>
    </citation>
    <scope>NUCLEOTIDE SEQUENCE [LARGE SCALE GENOMIC DNA]</scope>
    <source>
        <strain evidence="1 2">Georgia GA2</strain>
    </source>
</reference>
<accession>D6WC93</accession>
<evidence type="ECO:0000313" key="2">
    <source>
        <dbReference type="Proteomes" id="UP000007266"/>
    </source>
</evidence>
<dbReference type="Proteomes" id="UP000007266">
    <property type="component" value="Linkage group 2"/>
</dbReference>
<reference evidence="1 2" key="2">
    <citation type="journal article" date="2010" name="Nucleic Acids Res.">
        <title>BeetleBase in 2010: revisions to provide comprehensive genomic information for Tribolium castaneum.</title>
        <authorList>
            <person name="Kim H.S."/>
            <person name="Murphy T."/>
            <person name="Xia J."/>
            <person name="Caragea D."/>
            <person name="Park Y."/>
            <person name="Beeman R.W."/>
            <person name="Lorenzen M.D."/>
            <person name="Butcher S."/>
            <person name="Manak J.R."/>
            <person name="Brown S.J."/>
        </authorList>
    </citation>
    <scope>GENOME REANNOTATION</scope>
    <source>
        <strain evidence="1 2">Georgia GA2</strain>
    </source>
</reference>
<dbReference type="EMBL" id="KQ971316">
    <property type="protein sequence ID" value="EEZ98779.1"/>
    <property type="molecule type" value="Genomic_DNA"/>
</dbReference>
<organism evidence="1 2">
    <name type="scientific">Tribolium castaneum</name>
    <name type="common">Red flour beetle</name>
    <dbReference type="NCBI Taxonomy" id="7070"/>
    <lineage>
        <taxon>Eukaryota</taxon>
        <taxon>Metazoa</taxon>
        <taxon>Ecdysozoa</taxon>
        <taxon>Arthropoda</taxon>
        <taxon>Hexapoda</taxon>
        <taxon>Insecta</taxon>
        <taxon>Pterygota</taxon>
        <taxon>Neoptera</taxon>
        <taxon>Endopterygota</taxon>
        <taxon>Coleoptera</taxon>
        <taxon>Polyphaga</taxon>
        <taxon>Cucujiformia</taxon>
        <taxon>Tenebrionidae</taxon>
        <taxon>Tenebrionidae incertae sedis</taxon>
        <taxon>Tribolium</taxon>
    </lineage>
</organism>